<organism evidence="1 2">
    <name type="scientific">Anoxybacterium hadale</name>
    <dbReference type="NCBI Taxonomy" id="3408580"/>
    <lineage>
        <taxon>Bacteria</taxon>
        <taxon>Bacillati</taxon>
        <taxon>Bacillota</taxon>
        <taxon>Clostridia</taxon>
        <taxon>Peptostreptococcales</taxon>
        <taxon>Anaerovoracaceae</taxon>
        <taxon>Anoxybacterium</taxon>
    </lineage>
</organism>
<gene>
    <name evidence="1" type="ORF">FRZ06_08485</name>
</gene>
<proteinExistence type="predicted"/>
<reference evidence="1" key="1">
    <citation type="submission" date="2019-08" db="EMBL/GenBank/DDBJ databases">
        <title>Genome sequence of Clostridiales bacterium MT110.</title>
        <authorList>
            <person name="Cao J."/>
        </authorList>
    </citation>
    <scope>NUCLEOTIDE SEQUENCE</scope>
    <source>
        <strain evidence="1">MT110</strain>
    </source>
</reference>
<evidence type="ECO:0000313" key="1">
    <source>
        <dbReference type="EMBL" id="QOX63386.1"/>
    </source>
</evidence>
<name>A0ACD1AAG2_9FIRM</name>
<accession>A0ACD1AAG2</accession>
<dbReference type="EMBL" id="CP042469">
    <property type="protein sequence ID" value="QOX63386.1"/>
    <property type="molecule type" value="Genomic_DNA"/>
</dbReference>
<dbReference type="Proteomes" id="UP000594014">
    <property type="component" value="Chromosome"/>
</dbReference>
<keyword evidence="2" id="KW-1185">Reference proteome</keyword>
<sequence length="166" mass="18674">MKFNLNKEHVSLDFLFILALLCLFSFGSLMAVVMGANTYMKIKDASDSAFELRTPLSYISMKVRQHDEINSVAVVQKEGINTLVLEGLDGEELCQTWIYEYQGNLCEVYLEKDTAFKLEDGMAILPSHGLTLEMLNGILTVEAEDHNGKTQRLTLSLRTFQQGDLS</sequence>
<evidence type="ECO:0000313" key="2">
    <source>
        <dbReference type="Proteomes" id="UP000594014"/>
    </source>
</evidence>
<protein>
    <submittedName>
        <fullName evidence="1">DUF4860 domain-containing protein</fullName>
    </submittedName>
</protein>